<organism evidence="1">
    <name type="scientific">marine sediment metagenome</name>
    <dbReference type="NCBI Taxonomy" id="412755"/>
    <lineage>
        <taxon>unclassified sequences</taxon>
        <taxon>metagenomes</taxon>
        <taxon>ecological metagenomes</taxon>
    </lineage>
</organism>
<sequence>PALRLTFDFGALSVSYSFRTMDAVADVFRVAGVSSLLALAGQHVRIQYMSQASWNPFFRVWHIVDAESLLVAYDEAGLGRYARGERV</sequence>
<dbReference type="AlphaFoldDB" id="A0A0F9A5U4"/>
<protein>
    <submittedName>
        <fullName evidence="1">Uncharacterized protein</fullName>
    </submittedName>
</protein>
<evidence type="ECO:0000313" key="1">
    <source>
        <dbReference type="EMBL" id="KKK67536.1"/>
    </source>
</evidence>
<comment type="caution">
    <text evidence="1">The sequence shown here is derived from an EMBL/GenBank/DDBJ whole genome shotgun (WGS) entry which is preliminary data.</text>
</comment>
<accession>A0A0F9A5U4</accession>
<gene>
    <name evidence="1" type="ORF">LCGC14_2953070</name>
</gene>
<feature type="non-terminal residue" evidence="1">
    <location>
        <position position="1"/>
    </location>
</feature>
<dbReference type="EMBL" id="LAZR01059565">
    <property type="protein sequence ID" value="KKK67536.1"/>
    <property type="molecule type" value="Genomic_DNA"/>
</dbReference>
<proteinExistence type="predicted"/>
<reference evidence="1" key="1">
    <citation type="journal article" date="2015" name="Nature">
        <title>Complex archaea that bridge the gap between prokaryotes and eukaryotes.</title>
        <authorList>
            <person name="Spang A."/>
            <person name="Saw J.H."/>
            <person name="Jorgensen S.L."/>
            <person name="Zaremba-Niedzwiedzka K."/>
            <person name="Martijn J."/>
            <person name="Lind A.E."/>
            <person name="van Eijk R."/>
            <person name="Schleper C."/>
            <person name="Guy L."/>
            <person name="Ettema T.J."/>
        </authorList>
    </citation>
    <scope>NUCLEOTIDE SEQUENCE</scope>
</reference>
<name>A0A0F9A5U4_9ZZZZ</name>